<gene>
    <name evidence="1" type="ORF">SLINC_7111</name>
</gene>
<dbReference type="KEGG" id="sls:SLINC_7111"/>
<keyword evidence="2" id="KW-1185">Reference proteome</keyword>
<evidence type="ECO:0000313" key="1">
    <source>
        <dbReference type="EMBL" id="ANS69335.1"/>
    </source>
</evidence>
<evidence type="ECO:0000313" key="2">
    <source>
        <dbReference type="Proteomes" id="UP000092598"/>
    </source>
</evidence>
<name>A0A1B1ML42_STRLN</name>
<dbReference type="InterPro" id="IPR024510">
    <property type="entry name" value="DUF2589"/>
</dbReference>
<reference evidence="1 2" key="1">
    <citation type="submission" date="2016-07" db="EMBL/GenBank/DDBJ databases">
        <title>Enhancement of antibiotic productionsby engineered nitrateutilization in actinobacteria.</title>
        <authorList>
            <person name="Meng S.C."/>
        </authorList>
    </citation>
    <scope>NUCLEOTIDE SEQUENCE [LARGE SCALE GENOMIC DNA]</scope>
    <source>
        <strain evidence="1 2">NRRL 2936</strain>
    </source>
</reference>
<protein>
    <submittedName>
        <fullName evidence="1">Uncharacterized protein</fullName>
    </submittedName>
</protein>
<dbReference type="EMBL" id="CP016438">
    <property type="protein sequence ID" value="ANS69335.1"/>
    <property type="molecule type" value="Genomic_DNA"/>
</dbReference>
<proteinExistence type="predicted"/>
<accession>A0A1B1ML42</accession>
<dbReference type="Pfam" id="PF11655">
    <property type="entry name" value="DUF2589"/>
    <property type="match status" value="1"/>
</dbReference>
<dbReference type="OrthoDB" id="1043330at2"/>
<dbReference type="RefSeq" id="WP_067446129.1">
    <property type="nucleotide sequence ID" value="NZ_CP016438.1"/>
</dbReference>
<sequence length="199" mass="21228">MPDPGSELSSLNFESLIGGPMVAAVHAQVQSALATVNFVKQVGFRQPPAGGGTPGDTTTGEPATVTFSYKKQVATANGNGVEEKPASLTVPLLSILPIPYLRIDEVNIDFLAKIDSVQFRQVDEQIKVGIDADAEASWGWGSARIKASFAYQRDTKEGSKDTRSYSMGVKARAVQEELPGGMAKVLGILESMIQEKITE</sequence>
<dbReference type="Proteomes" id="UP000092598">
    <property type="component" value="Chromosome"/>
</dbReference>
<organism evidence="1 2">
    <name type="scientific">Streptomyces lincolnensis</name>
    <dbReference type="NCBI Taxonomy" id="1915"/>
    <lineage>
        <taxon>Bacteria</taxon>
        <taxon>Bacillati</taxon>
        <taxon>Actinomycetota</taxon>
        <taxon>Actinomycetes</taxon>
        <taxon>Kitasatosporales</taxon>
        <taxon>Streptomycetaceae</taxon>
        <taxon>Streptomyces</taxon>
    </lineage>
</organism>
<dbReference type="AlphaFoldDB" id="A0A1B1ML42"/>